<dbReference type="HOGENOM" id="CLU_2485499_0_0_1"/>
<dbReference type="AlphaFoldDB" id="K1PW01"/>
<reference evidence="1" key="1">
    <citation type="journal article" date="2012" name="Nature">
        <title>The oyster genome reveals stress adaptation and complexity of shell formation.</title>
        <authorList>
            <person name="Zhang G."/>
            <person name="Fang X."/>
            <person name="Guo X."/>
            <person name="Li L."/>
            <person name="Luo R."/>
            <person name="Xu F."/>
            <person name="Yang P."/>
            <person name="Zhang L."/>
            <person name="Wang X."/>
            <person name="Qi H."/>
            <person name="Xiong Z."/>
            <person name="Que H."/>
            <person name="Xie Y."/>
            <person name="Holland P.W."/>
            <person name="Paps J."/>
            <person name="Zhu Y."/>
            <person name="Wu F."/>
            <person name="Chen Y."/>
            <person name="Wang J."/>
            <person name="Peng C."/>
            <person name="Meng J."/>
            <person name="Yang L."/>
            <person name="Liu J."/>
            <person name="Wen B."/>
            <person name="Zhang N."/>
            <person name="Huang Z."/>
            <person name="Zhu Q."/>
            <person name="Feng Y."/>
            <person name="Mount A."/>
            <person name="Hedgecock D."/>
            <person name="Xu Z."/>
            <person name="Liu Y."/>
            <person name="Domazet-Loso T."/>
            <person name="Du Y."/>
            <person name="Sun X."/>
            <person name="Zhang S."/>
            <person name="Liu B."/>
            <person name="Cheng P."/>
            <person name="Jiang X."/>
            <person name="Li J."/>
            <person name="Fan D."/>
            <person name="Wang W."/>
            <person name="Fu W."/>
            <person name="Wang T."/>
            <person name="Wang B."/>
            <person name="Zhang J."/>
            <person name="Peng Z."/>
            <person name="Li Y."/>
            <person name="Li N."/>
            <person name="Wang J."/>
            <person name="Chen M."/>
            <person name="He Y."/>
            <person name="Tan F."/>
            <person name="Song X."/>
            <person name="Zheng Q."/>
            <person name="Huang R."/>
            <person name="Yang H."/>
            <person name="Du X."/>
            <person name="Chen L."/>
            <person name="Yang M."/>
            <person name="Gaffney P.M."/>
            <person name="Wang S."/>
            <person name="Luo L."/>
            <person name="She Z."/>
            <person name="Ming Y."/>
            <person name="Huang W."/>
            <person name="Zhang S."/>
            <person name="Huang B."/>
            <person name="Zhang Y."/>
            <person name="Qu T."/>
            <person name="Ni P."/>
            <person name="Miao G."/>
            <person name="Wang J."/>
            <person name="Wang Q."/>
            <person name="Steinberg C.E."/>
            <person name="Wang H."/>
            <person name="Li N."/>
            <person name="Qian L."/>
            <person name="Zhang G."/>
            <person name="Li Y."/>
            <person name="Yang H."/>
            <person name="Liu X."/>
            <person name="Wang J."/>
            <person name="Yin Y."/>
            <person name="Wang J."/>
        </authorList>
    </citation>
    <scope>NUCLEOTIDE SEQUENCE [LARGE SCALE GENOMIC DNA]</scope>
    <source>
        <strain evidence="1">05x7-T-G4-1.051#20</strain>
    </source>
</reference>
<dbReference type="InParanoid" id="K1PW01"/>
<dbReference type="EMBL" id="JH816275">
    <property type="protein sequence ID" value="EKC23154.1"/>
    <property type="molecule type" value="Genomic_DNA"/>
</dbReference>
<organism evidence="1">
    <name type="scientific">Magallana gigas</name>
    <name type="common">Pacific oyster</name>
    <name type="synonym">Crassostrea gigas</name>
    <dbReference type="NCBI Taxonomy" id="29159"/>
    <lineage>
        <taxon>Eukaryota</taxon>
        <taxon>Metazoa</taxon>
        <taxon>Spiralia</taxon>
        <taxon>Lophotrochozoa</taxon>
        <taxon>Mollusca</taxon>
        <taxon>Bivalvia</taxon>
        <taxon>Autobranchia</taxon>
        <taxon>Pteriomorphia</taxon>
        <taxon>Ostreida</taxon>
        <taxon>Ostreoidea</taxon>
        <taxon>Ostreidae</taxon>
        <taxon>Magallana</taxon>
    </lineage>
</organism>
<evidence type="ECO:0000313" key="1">
    <source>
        <dbReference type="EMBL" id="EKC23154.1"/>
    </source>
</evidence>
<sequence>MIPSSGGSSFLGCFGAVHETSRSDQLQAWDHPASRMRLPARLSIRIFFRQGATDLQQLTPLLGILMPNDVEMCGVLVDIENPFIKDN</sequence>
<protein>
    <submittedName>
        <fullName evidence="1">Uncharacterized protein</fullName>
    </submittedName>
</protein>
<name>K1PW01_MAGGI</name>
<proteinExistence type="predicted"/>
<accession>K1PW01</accession>
<gene>
    <name evidence="1" type="ORF">CGI_10015559</name>
</gene>